<comment type="subcellular location">
    <subcellularLocation>
        <location evidence="1">Cytoplasm</location>
    </subcellularLocation>
</comment>
<keyword evidence="4" id="KW-0547">Nucleotide-binding</keyword>
<keyword evidence="8" id="KW-0648">Protein biosynthesis</keyword>
<dbReference type="PANTHER" id="PTHR23115">
    <property type="entry name" value="TRANSLATION FACTOR"/>
    <property type="match status" value="1"/>
</dbReference>
<protein>
    <recommendedName>
        <fullName evidence="12">Tr-type G domain-containing protein</fullName>
    </recommendedName>
</protein>
<dbReference type="FunFam" id="2.40.30.10:FF:000020">
    <property type="entry name" value="Translation elongation factor EF-1"/>
    <property type="match status" value="1"/>
</dbReference>
<dbReference type="AlphaFoldDB" id="A0A6J3M7P5"/>
<dbReference type="GO" id="GO:0002184">
    <property type="term" value="P:cytoplasmic translational termination"/>
    <property type="evidence" value="ECO:0007669"/>
    <property type="project" value="UniProtKB-ARBA"/>
</dbReference>
<gene>
    <name evidence="14" type="ORF">K489DRAFT_318025</name>
</gene>
<dbReference type="Pfam" id="PF08938">
    <property type="entry name" value="HBS1_N"/>
    <property type="match status" value="1"/>
</dbReference>
<comment type="catalytic activity">
    <reaction evidence="10">
        <text>GTP + H2O = GDP + phosphate + H(+)</text>
        <dbReference type="Rhea" id="RHEA:19669"/>
        <dbReference type="ChEBI" id="CHEBI:15377"/>
        <dbReference type="ChEBI" id="CHEBI:15378"/>
        <dbReference type="ChEBI" id="CHEBI:37565"/>
        <dbReference type="ChEBI" id="CHEBI:43474"/>
        <dbReference type="ChEBI" id="CHEBI:58189"/>
    </reaction>
    <physiologicalReaction direction="left-to-right" evidence="10">
        <dbReference type="Rhea" id="RHEA:19670"/>
    </physiologicalReaction>
</comment>
<dbReference type="Pfam" id="PF03143">
    <property type="entry name" value="GTP_EFTU_D3"/>
    <property type="match status" value="1"/>
</dbReference>
<keyword evidence="5" id="KW-0251">Elongation factor</keyword>
<dbReference type="PROSITE" id="PS00301">
    <property type="entry name" value="G_TR_1"/>
    <property type="match status" value="1"/>
</dbReference>
<name>A0A6J3M7P5_9PEZI</name>
<evidence type="ECO:0000259" key="12">
    <source>
        <dbReference type="PROSITE" id="PS51722"/>
    </source>
</evidence>
<sequence>MTHRVKNIGYDEDDLFDQDDYVEEEQGYSAEDRDNFASLTPVVRAELEEAGVQVSDLQIEEALWHYYWDVGKSVTFLKGARKPEPDAKKEKPKSRFDEAAHKYAKKADNVHRPHLSGVEWFRNTPWRDVDPENVGILVPAPDNRPEPRLLGGSTKLAKLAEERRRKAAASQGAPAPSTGSLSSLDRLSKPKDIVDNKEPSPRVEVKKYPIRRKEPSPPPQSPTPPPVEPKEILPDLRSQPTAFGRTLAVSPPRASTISAAMLRDILGVETNSEPFNEPSPDDRILKAAAVKPESSAAAPEQIRVRSKGLDVLKIWLKDRPKRKPSAAFVVVGHVDHGKSTLMGRLLLDTGAVTQRDIDKYKKQATELGKSSFALAWVMDTGTEERERGVTVDIAQHHFSTDKVDFTILDAPGHRDFVPNMLGGASMADFAVLVVDINNLESGMKGQTKEHILLAKAVGLQRIVVAVNKLDTTVPPWSQARFDSVRNEVTGSLEKEGFDIGNIIFVPCSGLSGGNVVKPLSGEPTQQWTFKTYTTLLHALEQSIPDATKQEKVEKPFRMQITDVFRGGITNPLSIAGRIASGQIQVGDAVIVQPSGESAAIKAIEVNADGRDWAVAGELCNLHLTDVDAQYLHSGDTVCDSRKPVLVAHTVTVDITALDSLLPQSVDIHIGRLNVPGAVSQLLFTLDAKGEVLKKKPRIIKTGQRAVVKITLETPAPLEAGDCVVLRAEGSTIAAGAVDNVNS</sequence>
<dbReference type="InterPro" id="IPR009000">
    <property type="entry name" value="Transl_B-barrel_sf"/>
</dbReference>
<evidence type="ECO:0000256" key="7">
    <source>
        <dbReference type="ARBA" id="ARBA00022845"/>
    </source>
</evidence>
<accession>A0A6J3M7P5</accession>
<evidence type="ECO:0000256" key="9">
    <source>
        <dbReference type="ARBA" id="ARBA00023134"/>
    </source>
</evidence>
<evidence type="ECO:0000313" key="13">
    <source>
        <dbReference type="Proteomes" id="UP000504637"/>
    </source>
</evidence>
<dbReference type="InterPro" id="IPR031157">
    <property type="entry name" value="G_TR_CS"/>
</dbReference>
<dbReference type="InterPro" id="IPR027417">
    <property type="entry name" value="P-loop_NTPase"/>
</dbReference>
<feature type="region of interest" description="Disordered" evidence="11">
    <location>
        <begin position="161"/>
        <end position="233"/>
    </location>
</feature>
<dbReference type="SUPFAM" id="SSF50447">
    <property type="entry name" value="Translation proteins"/>
    <property type="match status" value="1"/>
</dbReference>
<proteinExistence type="inferred from homology"/>
<dbReference type="PROSITE" id="PS51722">
    <property type="entry name" value="G_TR_2"/>
    <property type="match status" value="1"/>
</dbReference>
<dbReference type="InterPro" id="IPR009001">
    <property type="entry name" value="Transl_elong_EF1A/Init_IF2_C"/>
</dbReference>
<evidence type="ECO:0000256" key="10">
    <source>
        <dbReference type="ARBA" id="ARBA00049117"/>
    </source>
</evidence>
<dbReference type="GeneID" id="54359082"/>
<organism evidence="14">
    <name type="scientific">Dissoconium aciculare CBS 342.82</name>
    <dbReference type="NCBI Taxonomy" id="1314786"/>
    <lineage>
        <taxon>Eukaryota</taxon>
        <taxon>Fungi</taxon>
        <taxon>Dikarya</taxon>
        <taxon>Ascomycota</taxon>
        <taxon>Pezizomycotina</taxon>
        <taxon>Dothideomycetes</taxon>
        <taxon>Dothideomycetidae</taxon>
        <taxon>Mycosphaerellales</taxon>
        <taxon>Dissoconiaceae</taxon>
        <taxon>Dissoconium</taxon>
    </lineage>
</organism>
<evidence type="ECO:0000256" key="4">
    <source>
        <dbReference type="ARBA" id="ARBA00022741"/>
    </source>
</evidence>
<dbReference type="PRINTS" id="PR00315">
    <property type="entry name" value="ELONGATNFCT"/>
</dbReference>
<reference evidence="14" key="2">
    <citation type="submission" date="2020-04" db="EMBL/GenBank/DDBJ databases">
        <authorList>
            <consortium name="NCBI Genome Project"/>
        </authorList>
    </citation>
    <scope>NUCLEOTIDE SEQUENCE</scope>
    <source>
        <strain evidence="14">CBS 342.82</strain>
    </source>
</reference>
<dbReference type="InterPro" id="IPR015033">
    <property type="entry name" value="HBS1-like_N"/>
</dbReference>
<dbReference type="InterPro" id="IPR004160">
    <property type="entry name" value="Transl_elong_EFTu/EF1A_C"/>
</dbReference>
<keyword evidence="9" id="KW-0342">GTP-binding</keyword>
<dbReference type="InterPro" id="IPR005225">
    <property type="entry name" value="Small_GTP-bd"/>
</dbReference>
<dbReference type="InterPro" id="IPR050100">
    <property type="entry name" value="TRAFAC_GTPase_members"/>
</dbReference>
<feature type="compositionally biased region" description="Basic and acidic residues" evidence="11">
    <location>
        <begin position="186"/>
        <end position="215"/>
    </location>
</feature>
<dbReference type="GO" id="GO:0003924">
    <property type="term" value="F:GTPase activity"/>
    <property type="evidence" value="ECO:0007669"/>
    <property type="project" value="InterPro"/>
</dbReference>
<dbReference type="GO" id="GO:0005829">
    <property type="term" value="C:cytosol"/>
    <property type="evidence" value="ECO:0007669"/>
    <property type="project" value="GOC"/>
</dbReference>
<dbReference type="InterPro" id="IPR000795">
    <property type="entry name" value="T_Tr_GTP-bd_dom"/>
</dbReference>
<evidence type="ECO:0000256" key="1">
    <source>
        <dbReference type="ARBA" id="ARBA00004496"/>
    </source>
</evidence>
<dbReference type="GO" id="GO:0005525">
    <property type="term" value="F:GTP binding"/>
    <property type="evidence" value="ECO:0007669"/>
    <property type="project" value="UniProtKB-KW"/>
</dbReference>
<evidence type="ECO:0000256" key="11">
    <source>
        <dbReference type="SAM" id="MobiDB-lite"/>
    </source>
</evidence>
<feature type="compositionally biased region" description="Pro residues" evidence="11">
    <location>
        <begin position="216"/>
        <end position="227"/>
    </location>
</feature>
<evidence type="ECO:0000256" key="2">
    <source>
        <dbReference type="ARBA" id="ARBA00007249"/>
    </source>
</evidence>
<keyword evidence="3" id="KW-0963">Cytoplasm</keyword>
<dbReference type="Gene3D" id="3.40.50.300">
    <property type="entry name" value="P-loop containing nucleotide triphosphate hydrolases"/>
    <property type="match status" value="1"/>
</dbReference>
<keyword evidence="13" id="KW-1185">Reference proteome</keyword>
<keyword evidence="7" id="KW-0810">Translation regulation</keyword>
<dbReference type="GO" id="GO:0003746">
    <property type="term" value="F:translation elongation factor activity"/>
    <property type="evidence" value="ECO:0007669"/>
    <property type="project" value="UniProtKB-KW"/>
</dbReference>
<dbReference type="Proteomes" id="UP000504637">
    <property type="component" value="Unplaced"/>
</dbReference>
<reference evidence="14" key="1">
    <citation type="submission" date="2020-01" db="EMBL/GenBank/DDBJ databases">
        <authorList>
            <consortium name="DOE Joint Genome Institute"/>
            <person name="Haridas S."/>
            <person name="Albert R."/>
            <person name="Binder M."/>
            <person name="Bloem J."/>
            <person name="Labutti K."/>
            <person name="Salamov A."/>
            <person name="Andreopoulos B."/>
            <person name="Baker S.E."/>
            <person name="Barry K."/>
            <person name="Bills G."/>
            <person name="Bluhm B.H."/>
            <person name="Cannon C."/>
            <person name="Castanera R."/>
            <person name="Culley D.E."/>
            <person name="Daum C."/>
            <person name="Ezra D."/>
            <person name="Gonzalez J.B."/>
            <person name="Henrissat B."/>
            <person name="Kuo A."/>
            <person name="Liang C."/>
            <person name="Lipzen A."/>
            <person name="Lutzoni F."/>
            <person name="Magnuson J."/>
            <person name="Mondo S."/>
            <person name="Nolan M."/>
            <person name="Ohm R."/>
            <person name="Pangilinan J."/>
            <person name="Park H.-J."/>
            <person name="Ramirez L."/>
            <person name="Alfaro M."/>
            <person name="Sun H."/>
            <person name="Tritt A."/>
            <person name="Yoshinaga Y."/>
            <person name="Zwiers L.-H."/>
            <person name="Turgeon B.G."/>
            <person name="Goodwin S.B."/>
            <person name="Spatafora J.W."/>
            <person name="Crous P.W."/>
            <person name="Grigoriev I.V."/>
        </authorList>
    </citation>
    <scope>NUCLEOTIDE SEQUENCE</scope>
    <source>
        <strain evidence="14">CBS 342.82</strain>
    </source>
</reference>
<evidence type="ECO:0000256" key="3">
    <source>
        <dbReference type="ARBA" id="ARBA00022490"/>
    </source>
</evidence>
<evidence type="ECO:0000256" key="5">
    <source>
        <dbReference type="ARBA" id="ARBA00022768"/>
    </source>
</evidence>
<dbReference type="SUPFAM" id="SSF52540">
    <property type="entry name" value="P-loop containing nucleoside triphosphate hydrolases"/>
    <property type="match status" value="1"/>
</dbReference>
<dbReference type="CDD" id="cd16267">
    <property type="entry name" value="HBS1-like_II"/>
    <property type="match status" value="1"/>
</dbReference>
<evidence type="ECO:0000313" key="14">
    <source>
        <dbReference type="RefSeq" id="XP_033460615.1"/>
    </source>
</evidence>
<feature type="domain" description="Tr-type G" evidence="12">
    <location>
        <begin position="323"/>
        <end position="547"/>
    </location>
</feature>
<evidence type="ECO:0000256" key="6">
    <source>
        <dbReference type="ARBA" id="ARBA00022801"/>
    </source>
</evidence>
<evidence type="ECO:0000256" key="8">
    <source>
        <dbReference type="ARBA" id="ARBA00022917"/>
    </source>
</evidence>
<dbReference type="NCBIfam" id="TIGR00231">
    <property type="entry name" value="small_GTP"/>
    <property type="match status" value="1"/>
</dbReference>
<dbReference type="Pfam" id="PF00009">
    <property type="entry name" value="GTP_EFTU"/>
    <property type="match status" value="1"/>
</dbReference>
<comment type="similarity">
    <text evidence="2">Belongs to the TRAFAC class translation factor GTPase superfamily. Classic translation factor GTPase family. EF-Tu/EF-1A subfamily.</text>
</comment>
<keyword evidence="6" id="KW-0378">Hydrolase</keyword>
<dbReference type="RefSeq" id="XP_033460615.1">
    <property type="nucleotide sequence ID" value="XM_033601282.1"/>
</dbReference>
<dbReference type="Gene3D" id="2.40.30.10">
    <property type="entry name" value="Translation factors"/>
    <property type="match status" value="2"/>
</dbReference>
<dbReference type="GO" id="GO:0006417">
    <property type="term" value="P:regulation of translation"/>
    <property type="evidence" value="ECO:0007669"/>
    <property type="project" value="UniProtKB-KW"/>
</dbReference>
<reference evidence="14" key="3">
    <citation type="submission" date="2025-08" db="UniProtKB">
        <authorList>
            <consortium name="RefSeq"/>
        </authorList>
    </citation>
    <scope>IDENTIFICATION</scope>
    <source>
        <strain evidence="14">CBS 342.82</strain>
    </source>
</reference>
<dbReference type="OrthoDB" id="342024at2759"/>
<dbReference type="SUPFAM" id="SSF50465">
    <property type="entry name" value="EF-Tu/eEF-1alpha/eIF2-gamma C-terminal domain"/>
    <property type="match status" value="1"/>
</dbReference>